<protein>
    <submittedName>
        <fullName evidence="13">3-hydroxyacyl-CoA dehydrogenase NAD-binding domain-containing protein</fullName>
    </submittedName>
</protein>
<organism evidence="13 14">
    <name type="scientific">Streptomyces tremellae</name>
    <dbReference type="NCBI Taxonomy" id="1124239"/>
    <lineage>
        <taxon>Bacteria</taxon>
        <taxon>Bacillati</taxon>
        <taxon>Actinomycetota</taxon>
        <taxon>Actinomycetes</taxon>
        <taxon>Kitasatosporales</taxon>
        <taxon>Streptomycetaceae</taxon>
        <taxon>Streptomyces</taxon>
    </lineage>
</organism>
<dbReference type="SUPFAM" id="SSF52096">
    <property type="entry name" value="ClpP/crotonase"/>
    <property type="match status" value="1"/>
</dbReference>
<dbReference type="Proteomes" id="UP001499884">
    <property type="component" value="Unassembled WGS sequence"/>
</dbReference>
<dbReference type="PANTHER" id="PTHR43612">
    <property type="entry name" value="TRIFUNCTIONAL ENZYME SUBUNIT ALPHA"/>
    <property type="match status" value="1"/>
</dbReference>
<comment type="pathway">
    <text evidence="1">Lipid metabolism; fatty acid beta-oxidation.</text>
</comment>
<evidence type="ECO:0000256" key="10">
    <source>
        <dbReference type="ARBA" id="ARBA00049556"/>
    </source>
</evidence>
<evidence type="ECO:0000256" key="3">
    <source>
        <dbReference type="ARBA" id="ARBA00022832"/>
    </source>
</evidence>
<feature type="domain" description="3-hydroxyacyl-CoA dehydrogenase C-terminal" evidence="11">
    <location>
        <begin position="524"/>
        <end position="606"/>
    </location>
</feature>
<keyword evidence="7" id="KW-0443">Lipid metabolism</keyword>
<dbReference type="InterPro" id="IPR008927">
    <property type="entry name" value="6-PGluconate_DH-like_C_sf"/>
</dbReference>
<keyword evidence="8" id="KW-0456">Lyase</keyword>
<evidence type="ECO:0000256" key="9">
    <source>
        <dbReference type="ARBA" id="ARBA00023268"/>
    </source>
</evidence>
<evidence type="ECO:0000313" key="14">
    <source>
        <dbReference type="Proteomes" id="UP001499884"/>
    </source>
</evidence>
<keyword evidence="4" id="KW-0442">Lipid degradation</keyword>
<dbReference type="SUPFAM" id="SSF51735">
    <property type="entry name" value="NAD(P)-binding Rossmann-fold domains"/>
    <property type="match status" value="1"/>
</dbReference>
<proteinExistence type="inferred from homology"/>
<dbReference type="InterPro" id="IPR036291">
    <property type="entry name" value="NAD(P)-bd_dom_sf"/>
</dbReference>
<sequence>MSNIAELLKGAAEVFPDEVVTEAHVRHLDLPAGAGRFALITLDNGFDHTKPTSFGPQSLARIDAAIDQVEKEAAEGTIVGAGITGKPFVFAVGADLKGVGLLSSREEAAAVGRAGHDVFARLGSLAVPTFAYYNGAAMGGGVEIGLHCQYRTVSASIAAFSFPEVFLGLVPGWGGCALLPNLIGAGPAVNVIIENALNQNRQLKGAQVLELGIADALFEAADFLEQSLAWTAAVLKGELEVQRPEIDRGEAWDQAVEWGRAVADSKVHGAAPAAYRALDIIAQAKDGDLRAGFEAETEALADLVMGGELRSGIYAFNLVQGRAKRPAGAPDKNLARPVNKVGVVGAGLMASQLALLFVRRLQVPVVLTDIDQERIDKGVGYVHAEVDKLLGKGRIDQDTANRLKGLVTGVLDKAEGFADADFVIEAVFEEMGVKQQVFAEVEAVVPRTAILATNTSSLSVGEMASKLAHPERVVGFHFFNPVAVLPLLEVVRGEATDDASLATAFAVAKKLRKTAVLVKDAPAFVVNRILTRFMGEIQNTIDEGTPVEVAERAVEPLGLPMSPLVLLELVGPAIGLHVSETLHSAFPERFTVSRNLRAVVEAGKRGFYTYDAGKPELDPEILALMTQGDTALTEEQVRTRVLDAIAQEIGLMLDEGVVAEAQDIDLCLITGAGWPFHLGGITPYLDREGVSERVNGRRFLAPGVASVPA</sequence>
<evidence type="ECO:0000256" key="8">
    <source>
        <dbReference type="ARBA" id="ARBA00023239"/>
    </source>
</evidence>
<evidence type="ECO:0000256" key="7">
    <source>
        <dbReference type="ARBA" id="ARBA00023098"/>
    </source>
</evidence>
<evidence type="ECO:0000256" key="5">
    <source>
        <dbReference type="ARBA" id="ARBA00023002"/>
    </source>
</evidence>
<evidence type="ECO:0000259" key="12">
    <source>
        <dbReference type="Pfam" id="PF02737"/>
    </source>
</evidence>
<comment type="caution">
    <text evidence="13">The sequence shown here is derived from an EMBL/GenBank/DDBJ whole genome shotgun (WGS) entry which is preliminary data.</text>
</comment>
<dbReference type="PANTHER" id="PTHR43612:SF3">
    <property type="entry name" value="TRIFUNCTIONAL ENZYME SUBUNIT ALPHA, MITOCHONDRIAL"/>
    <property type="match status" value="1"/>
</dbReference>
<dbReference type="Gene3D" id="3.90.226.10">
    <property type="entry name" value="2-enoyl-CoA Hydratase, Chain A, domain 1"/>
    <property type="match status" value="1"/>
</dbReference>
<dbReference type="Gene3D" id="1.10.1040.50">
    <property type="match status" value="1"/>
</dbReference>
<evidence type="ECO:0000256" key="1">
    <source>
        <dbReference type="ARBA" id="ARBA00005005"/>
    </source>
</evidence>
<dbReference type="InterPro" id="IPR029045">
    <property type="entry name" value="ClpP/crotonase-like_dom_sf"/>
</dbReference>
<keyword evidence="6" id="KW-0520">NAD</keyword>
<gene>
    <name evidence="13" type="ORF">GCM10023082_31600</name>
</gene>
<dbReference type="Gene3D" id="3.40.50.720">
    <property type="entry name" value="NAD(P)-binding Rossmann-like Domain"/>
    <property type="match status" value="1"/>
</dbReference>
<evidence type="ECO:0000259" key="11">
    <source>
        <dbReference type="Pfam" id="PF00725"/>
    </source>
</evidence>
<evidence type="ECO:0000256" key="6">
    <source>
        <dbReference type="ARBA" id="ARBA00023027"/>
    </source>
</evidence>
<accession>A0ABP7F5E9</accession>
<reference evidence="14" key="1">
    <citation type="journal article" date="2019" name="Int. J. Syst. Evol. Microbiol.">
        <title>The Global Catalogue of Microorganisms (GCM) 10K type strain sequencing project: providing services to taxonomists for standard genome sequencing and annotation.</title>
        <authorList>
            <consortium name="The Broad Institute Genomics Platform"/>
            <consortium name="The Broad Institute Genome Sequencing Center for Infectious Disease"/>
            <person name="Wu L."/>
            <person name="Ma J."/>
        </authorList>
    </citation>
    <scope>NUCLEOTIDE SEQUENCE [LARGE SCALE GENOMIC DNA]</scope>
    <source>
        <strain evidence="14">JCM 30846</strain>
    </source>
</reference>
<evidence type="ECO:0000256" key="4">
    <source>
        <dbReference type="ARBA" id="ARBA00022963"/>
    </source>
</evidence>
<comment type="similarity">
    <text evidence="2">In the central section; belongs to the 3-hydroxyacyl-CoA dehydrogenase family.</text>
</comment>
<dbReference type="InterPro" id="IPR050136">
    <property type="entry name" value="FA_oxidation_alpha_subunit"/>
</dbReference>
<dbReference type="EMBL" id="BAABEP010000019">
    <property type="protein sequence ID" value="GAA3731651.1"/>
    <property type="molecule type" value="Genomic_DNA"/>
</dbReference>
<keyword evidence="14" id="KW-1185">Reference proteome</keyword>
<dbReference type="CDD" id="cd06558">
    <property type="entry name" value="crotonase-like"/>
    <property type="match status" value="1"/>
</dbReference>
<dbReference type="InterPro" id="IPR001753">
    <property type="entry name" value="Enoyl-CoA_hydra/iso"/>
</dbReference>
<keyword evidence="3" id="KW-0276">Fatty acid metabolism</keyword>
<dbReference type="Pfam" id="PF02737">
    <property type="entry name" value="3HCDH_N"/>
    <property type="match status" value="1"/>
</dbReference>
<feature type="domain" description="3-hydroxyacyl-CoA dehydrogenase NAD binding" evidence="12">
    <location>
        <begin position="340"/>
        <end position="520"/>
    </location>
</feature>
<comment type="catalytic activity">
    <reaction evidence="10">
        <text>a (3S)-3-hydroxyacyl-CoA + NAD(+) = a 3-oxoacyl-CoA + NADH + H(+)</text>
        <dbReference type="Rhea" id="RHEA:22432"/>
        <dbReference type="ChEBI" id="CHEBI:15378"/>
        <dbReference type="ChEBI" id="CHEBI:57318"/>
        <dbReference type="ChEBI" id="CHEBI:57540"/>
        <dbReference type="ChEBI" id="CHEBI:57945"/>
        <dbReference type="ChEBI" id="CHEBI:90726"/>
        <dbReference type="EC" id="1.1.1.35"/>
    </reaction>
</comment>
<keyword evidence="5" id="KW-0560">Oxidoreductase</keyword>
<dbReference type="SUPFAM" id="SSF48179">
    <property type="entry name" value="6-phosphogluconate dehydrogenase C-terminal domain-like"/>
    <property type="match status" value="2"/>
</dbReference>
<dbReference type="InterPro" id="IPR006176">
    <property type="entry name" value="3-OHacyl-CoA_DH_NAD-bd"/>
</dbReference>
<dbReference type="Pfam" id="PF00378">
    <property type="entry name" value="ECH_1"/>
    <property type="match status" value="1"/>
</dbReference>
<dbReference type="Pfam" id="PF00725">
    <property type="entry name" value="3HCDH"/>
    <property type="match status" value="1"/>
</dbReference>
<dbReference type="RefSeq" id="WP_345647008.1">
    <property type="nucleotide sequence ID" value="NZ_BAABEP010000019.1"/>
</dbReference>
<dbReference type="InterPro" id="IPR006108">
    <property type="entry name" value="3HC_DH_C"/>
</dbReference>
<name>A0ABP7F5E9_9ACTN</name>
<evidence type="ECO:0000313" key="13">
    <source>
        <dbReference type="EMBL" id="GAA3731651.1"/>
    </source>
</evidence>
<evidence type="ECO:0000256" key="2">
    <source>
        <dbReference type="ARBA" id="ARBA00007005"/>
    </source>
</evidence>
<keyword evidence="9" id="KW-0511">Multifunctional enzyme</keyword>